<keyword evidence="6" id="KW-0862">Zinc</keyword>
<feature type="chain" id="PRO_5046191793" description="beta-galactosidase" evidence="8">
    <location>
        <begin position="23"/>
        <end position="687"/>
    </location>
</feature>
<evidence type="ECO:0000259" key="9">
    <source>
        <dbReference type="Pfam" id="PF02449"/>
    </source>
</evidence>
<evidence type="ECO:0000313" key="12">
    <source>
        <dbReference type="Proteomes" id="UP001204151"/>
    </source>
</evidence>
<accession>A0ABT1ZQS7</accession>
<evidence type="ECO:0000256" key="6">
    <source>
        <dbReference type="ARBA" id="ARBA00022833"/>
    </source>
</evidence>
<feature type="signal peptide" evidence="8">
    <location>
        <begin position="1"/>
        <end position="22"/>
    </location>
</feature>
<dbReference type="InterPro" id="IPR017853">
    <property type="entry name" value="GH"/>
</dbReference>
<feature type="domain" description="Beta-galactosidase trimerisation" evidence="10">
    <location>
        <begin position="416"/>
        <end position="621"/>
    </location>
</feature>
<evidence type="ECO:0000256" key="1">
    <source>
        <dbReference type="ARBA" id="ARBA00001412"/>
    </source>
</evidence>
<evidence type="ECO:0000256" key="3">
    <source>
        <dbReference type="ARBA" id="ARBA00012756"/>
    </source>
</evidence>
<gene>
    <name evidence="11" type="ORF">NX784_11615</name>
</gene>
<sequence>MKLTALCLAAAVALACAGHAHAQSADGHTDWPGKGQLFIGTCYQPVDRSPEQIRTDIALMKAAGFSVVRMGDLSWDYFEPADGVFTFKAFDAVMDQMQAAGIKVILDIPGLPAPLWLHQKYPGVDIVAQNGTTLYPATRYMDDISDPDYRRLARRLGDALTRHYAHHPALLAIGYDNEIGASFMSYSEPTRRRFIRWLKDRYGGLAALNKAWATQRWSRRISDWDQVRLPYVDGPGPNERNLDLRRFWSDVTIGVLQDLEAVRKKNVPGKPAISNLYDVHANKGFDYLATHRQYVSYGAFGYYHTEAIPGAFETLLMKGALSTPVWFNEFQTGGFASHGVKGRSRMWAYFGLLNGGQAALAWTFNTHLGGEEQAFWGLLDHDGTPSWRLAEWGTMAAEFRKIEGLGFPRQPNPGIAMSYSFESRAASAPKIAGNAVKRYYTTLYIDQKHNAFGPLYQDNLDVAVINIGHEDLSRYKLLVIAGEYLMDQAATDAVRRYVRNGGTVIMTAFSDKVNETAQWYDTPLPGRLADVFGLKTKEFYQRDEPLAGMINGAEFKTTINFYEVLEPSTAKVVARFSNVDGSPPVVTVNSFGKGRAIYVATPAQPSIMRPLYRSLYAELGIVPGPETPDGVFARVVDGRVLYVNTTTEAKDIPIAAQGTGVLSGASWKGNLHLAPYGVDLVQPAGNP</sequence>
<dbReference type="PANTHER" id="PTHR36447:SF2">
    <property type="entry name" value="BETA-GALACTOSIDASE YESZ"/>
    <property type="match status" value="1"/>
</dbReference>
<dbReference type="InterPro" id="IPR003476">
    <property type="entry name" value="Glyco_hydro_42"/>
</dbReference>
<comment type="similarity">
    <text evidence="2">Belongs to the glycosyl hydrolase 42 family.</text>
</comment>
<dbReference type="Pfam" id="PF08532">
    <property type="entry name" value="Glyco_hydro_42M"/>
    <property type="match status" value="1"/>
</dbReference>
<dbReference type="PANTHER" id="PTHR36447">
    <property type="entry name" value="BETA-GALACTOSIDASE GANA"/>
    <property type="match status" value="1"/>
</dbReference>
<dbReference type="EC" id="3.2.1.23" evidence="3"/>
<comment type="caution">
    <text evidence="11">The sequence shown here is derived from an EMBL/GenBank/DDBJ whole genome shotgun (WGS) entry which is preliminary data.</text>
</comment>
<dbReference type="RefSeq" id="WP_258816821.1">
    <property type="nucleotide sequence ID" value="NZ_JANUGW010000007.1"/>
</dbReference>
<dbReference type="Gene3D" id="3.40.50.880">
    <property type="match status" value="1"/>
</dbReference>
<protein>
    <recommendedName>
        <fullName evidence="3">beta-galactosidase</fullName>
        <ecNumber evidence="3">3.2.1.23</ecNumber>
    </recommendedName>
</protein>
<keyword evidence="4" id="KW-0479">Metal-binding</keyword>
<dbReference type="SUPFAM" id="SSF51445">
    <property type="entry name" value="(Trans)glycosidases"/>
    <property type="match status" value="1"/>
</dbReference>
<evidence type="ECO:0000256" key="4">
    <source>
        <dbReference type="ARBA" id="ARBA00022723"/>
    </source>
</evidence>
<evidence type="ECO:0000256" key="5">
    <source>
        <dbReference type="ARBA" id="ARBA00022801"/>
    </source>
</evidence>
<comment type="catalytic activity">
    <reaction evidence="1">
        <text>Hydrolysis of terminal non-reducing beta-D-galactose residues in beta-D-galactosides.</text>
        <dbReference type="EC" id="3.2.1.23"/>
    </reaction>
</comment>
<evidence type="ECO:0000256" key="2">
    <source>
        <dbReference type="ARBA" id="ARBA00005940"/>
    </source>
</evidence>
<dbReference type="CDD" id="cd03143">
    <property type="entry name" value="A4_beta-galactosidase_middle_domain"/>
    <property type="match status" value="1"/>
</dbReference>
<dbReference type="PROSITE" id="PS51257">
    <property type="entry name" value="PROKAR_LIPOPROTEIN"/>
    <property type="match status" value="1"/>
</dbReference>
<name>A0ABT1ZQS7_9BURK</name>
<evidence type="ECO:0000313" key="11">
    <source>
        <dbReference type="EMBL" id="MCS0582241.1"/>
    </source>
</evidence>
<dbReference type="Proteomes" id="UP001204151">
    <property type="component" value="Unassembled WGS sequence"/>
</dbReference>
<evidence type="ECO:0000259" key="10">
    <source>
        <dbReference type="Pfam" id="PF08532"/>
    </source>
</evidence>
<dbReference type="InterPro" id="IPR013529">
    <property type="entry name" value="Glyco_hydro_42_N"/>
</dbReference>
<feature type="domain" description="Glycoside hydrolase family 42 N-terminal" evidence="9">
    <location>
        <begin position="42"/>
        <end position="400"/>
    </location>
</feature>
<keyword evidence="5" id="KW-0378">Hydrolase</keyword>
<proteinExistence type="inferred from homology"/>
<keyword evidence="8" id="KW-0732">Signal</keyword>
<evidence type="ECO:0000256" key="8">
    <source>
        <dbReference type="SAM" id="SignalP"/>
    </source>
</evidence>
<dbReference type="EMBL" id="JANUGW010000007">
    <property type="protein sequence ID" value="MCS0582241.1"/>
    <property type="molecule type" value="Genomic_DNA"/>
</dbReference>
<organism evidence="11 12">
    <name type="scientific">Massilia pinisoli</name>
    <dbReference type="NCBI Taxonomy" id="1772194"/>
    <lineage>
        <taxon>Bacteria</taxon>
        <taxon>Pseudomonadati</taxon>
        <taxon>Pseudomonadota</taxon>
        <taxon>Betaproteobacteria</taxon>
        <taxon>Burkholderiales</taxon>
        <taxon>Oxalobacteraceae</taxon>
        <taxon>Telluria group</taxon>
        <taxon>Massilia</taxon>
    </lineage>
</organism>
<reference evidence="11 12" key="1">
    <citation type="submission" date="2022-08" db="EMBL/GenBank/DDBJ databases">
        <title>Reclassification of Massilia species as members of the genera Telluria, Duganella, Pseudoduganella, Mokoshia gen. nov. and Zemynaea gen. nov. using orthogonal and non-orthogonal genome-based approaches.</title>
        <authorList>
            <person name="Bowman J.P."/>
        </authorList>
    </citation>
    <scope>NUCLEOTIDE SEQUENCE [LARGE SCALE GENOMIC DNA]</scope>
    <source>
        <strain evidence="11 12">JCM 31316</strain>
    </source>
</reference>
<evidence type="ECO:0000256" key="7">
    <source>
        <dbReference type="ARBA" id="ARBA00023295"/>
    </source>
</evidence>
<dbReference type="InterPro" id="IPR013738">
    <property type="entry name" value="Beta_galactosidase_Trimer"/>
</dbReference>
<keyword evidence="12" id="KW-1185">Reference proteome</keyword>
<dbReference type="SUPFAM" id="SSF52317">
    <property type="entry name" value="Class I glutamine amidotransferase-like"/>
    <property type="match status" value="1"/>
</dbReference>
<keyword evidence="7" id="KW-0326">Glycosidase</keyword>
<dbReference type="Gene3D" id="3.20.20.80">
    <property type="entry name" value="Glycosidases"/>
    <property type="match status" value="1"/>
</dbReference>
<dbReference type="InterPro" id="IPR029062">
    <property type="entry name" value="Class_I_gatase-like"/>
</dbReference>
<dbReference type="Pfam" id="PF02449">
    <property type="entry name" value="Glyco_hydro_42"/>
    <property type="match status" value="1"/>
</dbReference>